<gene>
    <name evidence="2" type="ORF">DFA_07662</name>
</gene>
<dbReference type="EMBL" id="GL883021">
    <property type="protein sequence ID" value="EGG16684.1"/>
    <property type="molecule type" value="Genomic_DNA"/>
</dbReference>
<name>F4Q2K5_CACFS</name>
<accession>F4Q2K5</accession>
<evidence type="ECO:0000256" key="1">
    <source>
        <dbReference type="SAM" id="Phobius"/>
    </source>
</evidence>
<feature type="transmembrane region" description="Helical" evidence="1">
    <location>
        <begin position="60"/>
        <end position="78"/>
    </location>
</feature>
<dbReference type="Proteomes" id="UP000007797">
    <property type="component" value="Unassembled WGS sequence"/>
</dbReference>
<dbReference type="GeneID" id="14869015"/>
<feature type="transmembrane region" description="Helical" evidence="1">
    <location>
        <begin position="174"/>
        <end position="191"/>
    </location>
</feature>
<organism evidence="2 3">
    <name type="scientific">Cavenderia fasciculata</name>
    <name type="common">Slime mold</name>
    <name type="synonym">Dictyostelium fasciculatum</name>
    <dbReference type="NCBI Taxonomy" id="261658"/>
    <lineage>
        <taxon>Eukaryota</taxon>
        <taxon>Amoebozoa</taxon>
        <taxon>Evosea</taxon>
        <taxon>Eumycetozoa</taxon>
        <taxon>Dictyostelia</taxon>
        <taxon>Acytosteliales</taxon>
        <taxon>Cavenderiaceae</taxon>
        <taxon>Cavenderia</taxon>
    </lineage>
</organism>
<sequence length="192" mass="21237">MSPKKFIWFGKNMKNWNSSYYSFSDFSFNLPVSVLPIPFILHIVVVVVDRYRYRKKEMNNKIICILIFALLAIAFTSAQGNWCSTNCKTPCVGDSGVCCGGDVADQETGEKSMICETYCLPKGYTCCGCNYQGGIWTCGGCPQGSSCKLMNSTIPSPTIQMGGYYCERSSFEKLLPSIILSISLVLLAIILQ</sequence>
<evidence type="ECO:0000313" key="3">
    <source>
        <dbReference type="Proteomes" id="UP000007797"/>
    </source>
</evidence>
<evidence type="ECO:0000313" key="2">
    <source>
        <dbReference type="EMBL" id="EGG16684.1"/>
    </source>
</evidence>
<dbReference type="KEGG" id="dfa:DFA_07662"/>
<keyword evidence="3" id="KW-1185">Reference proteome</keyword>
<proteinExistence type="predicted"/>
<protein>
    <submittedName>
        <fullName evidence="2">Uncharacterized protein</fullName>
    </submittedName>
</protein>
<reference evidence="3" key="1">
    <citation type="journal article" date="2011" name="Genome Res.">
        <title>Phylogeny-wide analysis of social amoeba genomes highlights ancient origins for complex intercellular communication.</title>
        <authorList>
            <person name="Heidel A.J."/>
            <person name="Lawal H.M."/>
            <person name="Felder M."/>
            <person name="Schilde C."/>
            <person name="Helps N.R."/>
            <person name="Tunggal B."/>
            <person name="Rivero F."/>
            <person name="John U."/>
            <person name="Schleicher M."/>
            <person name="Eichinger L."/>
            <person name="Platzer M."/>
            <person name="Noegel A.A."/>
            <person name="Schaap P."/>
            <person name="Gloeckner G."/>
        </authorList>
    </citation>
    <scope>NUCLEOTIDE SEQUENCE [LARGE SCALE GENOMIC DNA]</scope>
    <source>
        <strain evidence="3">SH3</strain>
    </source>
</reference>
<keyword evidence="1" id="KW-0812">Transmembrane</keyword>
<keyword evidence="1" id="KW-1133">Transmembrane helix</keyword>
<dbReference type="AlphaFoldDB" id="F4Q2K5"/>
<feature type="transmembrane region" description="Helical" evidence="1">
    <location>
        <begin position="26"/>
        <end position="48"/>
    </location>
</feature>
<keyword evidence="1" id="KW-0472">Membrane</keyword>
<dbReference type="OrthoDB" id="10636531at2759"/>
<dbReference type="RefSeq" id="XP_004355158.1">
    <property type="nucleotide sequence ID" value="XM_004355106.1"/>
</dbReference>